<dbReference type="EMBL" id="VIGI01000015">
    <property type="protein sequence ID" value="KAB8291407.1"/>
    <property type="molecule type" value="Genomic_DNA"/>
</dbReference>
<proteinExistence type="predicted"/>
<organism evidence="1 2">
    <name type="scientific">Monilinia laxa</name>
    <name type="common">Brown rot fungus</name>
    <name type="synonym">Sclerotinia laxa</name>
    <dbReference type="NCBI Taxonomy" id="61186"/>
    <lineage>
        <taxon>Eukaryota</taxon>
        <taxon>Fungi</taxon>
        <taxon>Dikarya</taxon>
        <taxon>Ascomycota</taxon>
        <taxon>Pezizomycotina</taxon>
        <taxon>Leotiomycetes</taxon>
        <taxon>Helotiales</taxon>
        <taxon>Sclerotiniaceae</taxon>
        <taxon>Monilinia</taxon>
    </lineage>
</organism>
<gene>
    <name evidence="1" type="ORF">EYC80_010083</name>
</gene>
<evidence type="ECO:0000313" key="1">
    <source>
        <dbReference type="EMBL" id="KAB8291407.1"/>
    </source>
</evidence>
<reference evidence="1 2" key="1">
    <citation type="submission" date="2019-06" db="EMBL/GenBank/DDBJ databases">
        <title>Genome Sequence of the Brown Rot Fungal Pathogen Monilinia laxa.</title>
        <authorList>
            <person name="De Miccolis Angelini R.M."/>
            <person name="Landi L."/>
            <person name="Abate D."/>
            <person name="Pollastro S."/>
            <person name="Romanazzi G."/>
            <person name="Faretra F."/>
        </authorList>
    </citation>
    <scope>NUCLEOTIDE SEQUENCE [LARGE SCALE GENOMIC DNA]</scope>
    <source>
        <strain evidence="1 2">Mlax316</strain>
    </source>
</reference>
<dbReference type="AlphaFoldDB" id="A0A5N6JRJ8"/>
<protein>
    <submittedName>
        <fullName evidence="1">Uncharacterized protein</fullName>
    </submittedName>
</protein>
<sequence length="69" mass="8027">MHGLLMNKGSERYLVCMDFSGIKPHLLGYNIRYKCCLKNGELGFRKQVLCYTVLVIFNPENRILKYGIL</sequence>
<keyword evidence="2" id="KW-1185">Reference proteome</keyword>
<comment type="caution">
    <text evidence="1">The sequence shown here is derived from an EMBL/GenBank/DDBJ whole genome shotgun (WGS) entry which is preliminary data.</text>
</comment>
<dbReference type="Proteomes" id="UP000326757">
    <property type="component" value="Unassembled WGS sequence"/>
</dbReference>
<evidence type="ECO:0000313" key="2">
    <source>
        <dbReference type="Proteomes" id="UP000326757"/>
    </source>
</evidence>
<name>A0A5N6JRJ8_MONLA</name>
<accession>A0A5N6JRJ8</accession>